<reference evidence="1 2" key="2">
    <citation type="submission" date="2018-11" db="EMBL/GenBank/DDBJ databases">
        <authorList>
            <consortium name="Pathogen Informatics"/>
        </authorList>
    </citation>
    <scope>NUCLEOTIDE SEQUENCE [LARGE SCALE GENOMIC DNA]</scope>
</reference>
<gene>
    <name evidence="1" type="ORF">NBR_LOCUS20336</name>
</gene>
<name>A0A0N4YSW3_NIPBR</name>
<organism evidence="3">
    <name type="scientific">Nippostrongylus brasiliensis</name>
    <name type="common">Rat hookworm</name>
    <dbReference type="NCBI Taxonomy" id="27835"/>
    <lineage>
        <taxon>Eukaryota</taxon>
        <taxon>Metazoa</taxon>
        <taxon>Ecdysozoa</taxon>
        <taxon>Nematoda</taxon>
        <taxon>Chromadorea</taxon>
        <taxon>Rhabditida</taxon>
        <taxon>Rhabditina</taxon>
        <taxon>Rhabditomorpha</taxon>
        <taxon>Strongyloidea</taxon>
        <taxon>Heligmosomidae</taxon>
        <taxon>Nippostrongylus</taxon>
    </lineage>
</organism>
<dbReference type="Proteomes" id="UP000271162">
    <property type="component" value="Unassembled WGS sequence"/>
</dbReference>
<dbReference type="WBParaSite" id="NBR_0002033501-mRNA-1">
    <property type="protein sequence ID" value="NBR_0002033501-mRNA-1"/>
    <property type="gene ID" value="NBR_0002033501"/>
</dbReference>
<protein>
    <submittedName>
        <fullName evidence="3">DUF3800 domain-containing protein</fullName>
    </submittedName>
</protein>
<dbReference type="AlphaFoldDB" id="A0A0N4YSW3"/>
<evidence type="ECO:0000313" key="3">
    <source>
        <dbReference type="WBParaSite" id="NBR_0002033501-mRNA-1"/>
    </source>
</evidence>
<keyword evidence="2" id="KW-1185">Reference proteome</keyword>
<evidence type="ECO:0000313" key="2">
    <source>
        <dbReference type="Proteomes" id="UP000271162"/>
    </source>
</evidence>
<proteinExistence type="predicted"/>
<sequence>MNIYRFGDEDEWRYSMLPRPMKGERKCNAFAFIGLTHALAVETEIKRNLMFDCDFLGMSPNASDIAHDFAMEVGEFMRSRDLEAWNGLSERSLASHLTKASERAVVAEHIFVNEIEDPYALLPKMIDTVGYVKYIVPCQLTIDLPLPTHFQLINLIDFVGNIIEKERYTILSAEKIDDTMRLYLFYHAHQKCNQRYGPDY</sequence>
<evidence type="ECO:0000313" key="1">
    <source>
        <dbReference type="EMBL" id="VDL84073.1"/>
    </source>
</evidence>
<reference evidence="3" key="1">
    <citation type="submission" date="2017-02" db="UniProtKB">
        <authorList>
            <consortium name="WormBaseParasite"/>
        </authorList>
    </citation>
    <scope>IDENTIFICATION</scope>
</reference>
<dbReference type="EMBL" id="UYSL01025041">
    <property type="protein sequence ID" value="VDL84073.1"/>
    <property type="molecule type" value="Genomic_DNA"/>
</dbReference>
<dbReference type="STRING" id="27835.A0A0N4YSW3"/>
<accession>A0A0N4YSW3</accession>